<dbReference type="InterPro" id="IPR011006">
    <property type="entry name" value="CheY-like_superfamily"/>
</dbReference>
<dbReference type="SMART" id="SM00448">
    <property type="entry name" value="REC"/>
    <property type="match status" value="1"/>
</dbReference>
<dbReference type="PANTHER" id="PTHR45339">
    <property type="entry name" value="HYBRID SIGNAL TRANSDUCTION HISTIDINE KINASE J"/>
    <property type="match status" value="1"/>
</dbReference>
<dbReference type="PROSITE" id="PS50110">
    <property type="entry name" value="RESPONSE_REGULATORY"/>
    <property type="match status" value="1"/>
</dbReference>
<dbReference type="GO" id="GO:0000160">
    <property type="term" value="P:phosphorelay signal transduction system"/>
    <property type="evidence" value="ECO:0007669"/>
    <property type="project" value="InterPro"/>
</dbReference>
<dbReference type="SUPFAM" id="SSF52172">
    <property type="entry name" value="CheY-like"/>
    <property type="match status" value="1"/>
</dbReference>
<name>A0A3S1CEU8_9CYAN</name>
<dbReference type="InterPro" id="IPR001789">
    <property type="entry name" value="Sig_transdc_resp-reg_receiver"/>
</dbReference>
<feature type="domain" description="Response regulatory" evidence="3">
    <location>
        <begin position="18"/>
        <end position="136"/>
    </location>
</feature>
<evidence type="ECO:0000259" key="3">
    <source>
        <dbReference type="PROSITE" id="PS50110"/>
    </source>
</evidence>
<evidence type="ECO:0000256" key="1">
    <source>
        <dbReference type="ARBA" id="ARBA00022553"/>
    </source>
</evidence>
<dbReference type="Pfam" id="PF00072">
    <property type="entry name" value="Response_reg"/>
    <property type="match status" value="1"/>
</dbReference>
<dbReference type="AlphaFoldDB" id="A0A3S1CEU8"/>
<evidence type="ECO:0000313" key="5">
    <source>
        <dbReference type="Proteomes" id="UP000271624"/>
    </source>
</evidence>
<protein>
    <recommendedName>
        <fullName evidence="3">Response regulatory domain-containing protein</fullName>
    </recommendedName>
</protein>
<feature type="modified residue" description="4-aspartylphosphate" evidence="2">
    <location>
        <position position="67"/>
    </location>
</feature>
<organism evidence="4 5">
    <name type="scientific">Dulcicalothrix desertica PCC 7102</name>
    <dbReference type="NCBI Taxonomy" id="232991"/>
    <lineage>
        <taxon>Bacteria</taxon>
        <taxon>Bacillati</taxon>
        <taxon>Cyanobacteriota</taxon>
        <taxon>Cyanophyceae</taxon>
        <taxon>Nostocales</taxon>
        <taxon>Calotrichaceae</taxon>
        <taxon>Dulcicalothrix</taxon>
    </lineage>
</organism>
<dbReference type="EMBL" id="RSCL01000007">
    <property type="protein sequence ID" value="RUT05952.1"/>
    <property type="molecule type" value="Genomic_DNA"/>
</dbReference>
<keyword evidence="5" id="KW-1185">Reference proteome</keyword>
<keyword evidence="1 2" id="KW-0597">Phosphoprotein</keyword>
<dbReference type="PANTHER" id="PTHR45339:SF3">
    <property type="entry name" value="HISTIDINE KINASE"/>
    <property type="match status" value="1"/>
</dbReference>
<dbReference type="Gene3D" id="3.40.50.2300">
    <property type="match status" value="1"/>
</dbReference>
<dbReference type="RefSeq" id="WP_127081657.1">
    <property type="nucleotide sequence ID" value="NZ_RSCL01000007.1"/>
</dbReference>
<reference evidence="4" key="2">
    <citation type="journal article" date="2019" name="Genome Biol. Evol.">
        <title>Day and night: Metabolic profiles and evolutionary relationships of six axenic non-marine cyanobacteria.</title>
        <authorList>
            <person name="Will S.E."/>
            <person name="Henke P."/>
            <person name="Boedeker C."/>
            <person name="Huang S."/>
            <person name="Brinkmann H."/>
            <person name="Rohde M."/>
            <person name="Jarek M."/>
            <person name="Friedl T."/>
            <person name="Seufert S."/>
            <person name="Schumacher M."/>
            <person name="Overmann J."/>
            <person name="Neumann-Schaal M."/>
            <person name="Petersen J."/>
        </authorList>
    </citation>
    <scope>NUCLEOTIDE SEQUENCE [LARGE SCALE GENOMIC DNA]</scope>
    <source>
        <strain evidence="4">PCC 7102</strain>
    </source>
</reference>
<gene>
    <name evidence="4" type="ORF">DSM106972_031580</name>
</gene>
<dbReference type="CDD" id="cd17580">
    <property type="entry name" value="REC_2_DhkD-like"/>
    <property type="match status" value="1"/>
</dbReference>
<sequence length="139" mass="15139">MNQTPPISSDLSNLQGRRILVVDDDQDSQELLAFMLEQEGAEIQTASSALEALSLVTQWQPDVLLSDIGMPQMDGYTLIRQIRNLPKEQGGEVPAIALTAYAAEADKETALSSGFQQHIAKPVDPVECIGAIIQLLQKH</sequence>
<accession>A0A3S1CEU8</accession>
<proteinExistence type="predicted"/>
<dbReference type="Proteomes" id="UP000271624">
    <property type="component" value="Unassembled WGS sequence"/>
</dbReference>
<evidence type="ECO:0000313" key="4">
    <source>
        <dbReference type="EMBL" id="RUT05952.1"/>
    </source>
</evidence>
<comment type="caution">
    <text evidence="4">The sequence shown here is derived from an EMBL/GenBank/DDBJ whole genome shotgun (WGS) entry which is preliminary data.</text>
</comment>
<dbReference type="OrthoDB" id="1901654at2"/>
<evidence type="ECO:0000256" key="2">
    <source>
        <dbReference type="PROSITE-ProRule" id="PRU00169"/>
    </source>
</evidence>
<reference evidence="4" key="1">
    <citation type="submission" date="2018-12" db="EMBL/GenBank/DDBJ databases">
        <authorList>
            <person name="Will S."/>
            <person name="Neumann-Schaal M."/>
            <person name="Henke P."/>
        </authorList>
    </citation>
    <scope>NUCLEOTIDE SEQUENCE</scope>
    <source>
        <strain evidence="4">PCC 7102</strain>
    </source>
</reference>